<dbReference type="PROSITE" id="PS51257">
    <property type="entry name" value="PROKAR_LIPOPROTEIN"/>
    <property type="match status" value="1"/>
</dbReference>
<keyword evidence="6" id="KW-1185">Reference proteome</keyword>
<evidence type="ECO:0000256" key="3">
    <source>
        <dbReference type="SAM" id="Phobius"/>
    </source>
</evidence>
<keyword evidence="3" id="KW-0472">Membrane</keyword>
<evidence type="ECO:0000313" key="6">
    <source>
        <dbReference type="Proteomes" id="UP000256779"/>
    </source>
</evidence>
<dbReference type="Gene3D" id="1.25.40.10">
    <property type="entry name" value="Tetratricopeptide repeat domain"/>
    <property type="match status" value="2"/>
</dbReference>
<feature type="repeat" description="TPR" evidence="1">
    <location>
        <begin position="152"/>
        <end position="185"/>
    </location>
</feature>
<dbReference type="SMART" id="SM00028">
    <property type="entry name" value="TPR"/>
    <property type="match status" value="7"/>
</dbReference>
<dbReference type="Pfam" id="PF13414">
    <property type="entry name" value="TPR_11"/>
    <property type="match status" value="1"/>
</dbReference>
<dbReference type="Gene3D" id="3.30.565.10">
    <property type="entry name" value="Histidine kinase-like ATPase, C-terminal domain"/>
    <property type="match status" value="1"/>
</dbReference>
<feature type="transmembrane region" description="Helical" evidence="3">
    <location>
        <begin position="386"/>
        <end position="406"/>
    </location>
</feature>
<reference evidence="5 6" key="1">
    <citation type="submission" date="2018-07" db="EMBL/GenBank/DDBJ databases">
        <title>Genomic Encyclopedia of Type Strains, Phase IV (KMG-IV): sequencing the most valuable type-strain genomes for metagenomic binning, comparative biology and taxonomic classification.</title>
        <authorList>
            <person name="Goeker M."/>
        </authorList>
    </citation>
    <scope>NUCLEOTIDE SEQUENCE [LARGE SCALE GENOMIC DNA]</scope>
    <source>
        <strain evidence="5 6">DSM 4134</strain>
    </source>
</reference>
<dbReference type="Pfam" id="PF07568">
    <property type="entry name" value="HisKA_2"/>
    <property type="match status" value="1"/>
</dbReference>
<dbReference type="PANTHER" id="PTHR10098:SF112">
    <property type="entry name" value="SLR0380 PROTEIN"/>
    <property type="match status" value="1"/>
</dbReference>
<dbReference type="Pfam" id="PF13181">
    <property type="entry name" value="TPR_8"/>
    <property type="match status" value="1"/>
</dbReference>
<dbReference type="SUPFAM" id="SSF55874">
    <property type="entry name" value="ATPase domain of HSP90 chaperone/DNA topoisomerase II/histidine kinase"/>
    <property type="match status" value="1"/>
</dbReference>
<keyword evidence="2" id="KW-0175">Coiled coil</keyword>
<evidence type="ECO:0000256" key="2">
    <source>
        <dbReference type="SAM" id="Coils"/>
    </source>
</evidence>
<keyword evidence="1" id="KW-0802">TPR repeat</keyword>
<name>A0A3D9KWS9_MARFU</name>
<dbReference type="AlphaFoldDB" id="A0A3D9KWS9"/>
<dbReference type="SUPFAM" id="SSF48452">
    <property type="entry name" value="TPR-like"/>
    <property type="match status" value="2"/>
</dbReference>
<organism evidence="5 6">
    <name type="scientific">Marinoscillum furvescens DSM 4134</name>
    <dbReference type="NCBI Taxonomy" id="1122208"/>
    <lineage>
        <taxon>Bacteria</taxon>
        <taxon>Pseudomonadati</taxon>
        <taxon>Bacteroidota</taxon>
        <taxon>Cytophagia</taxon>
        <taxon>Cytophagales</taxon>
        <taxon>Reichenbachiellaceae</taxon>
        <taxon>Marinoscillum</taxon>
    </lineage>
</organism>
<keyword evidence="5" id="KW-0418">Kinase</keyword>
<gene>
    <name evidence="5" type="ORF">C7460_13028</name>
</gene>
<accession>A0A3D9KWS9</accession>
<proteinExistence type="predicted"/>
<feature type="repeat" description="TPR" evidence="1">
    <location>
        <begin position="73"/>
        <end position="106"/>
    </location>
</feature>
<evidence type="ECO:0000313" key="5">
    <source>
        <dbReference type="EMBL" id="RED92460.1"/>
    </source>
</evidence>
<feature type="coiled-coil region" evidence="2">
    <location>
        <begin position="353"/>
        <end position="384"/>
    </location>
</feature>
<comment type="caution">
    <text evidence="5">The sequence shown here is derived from an EMBL/GenBank/DDBJ whole genome shotgun (WGS) entry which is preliminary data.</text>
</comment>
<dbReference type="InterPro" id="IPR011990">
    <property type="entry name" value="TPR-like_helical_dom_sf"/>
</dbReference>
<dbReference type="InterPro" id="IPR019734">
    <property type="entry name" value="TPR_rpt"/>
</dbReference>
<protein>
    <submittedName>
        <fullName evidence="5">Two-component sensor histidine kinase</fullName>
    </submittedName>
</protein>
<dbReference type="GO" id="GO:0016301">
    <property type="term" value="F:kinase activity"/>
    <property type="evidence" value="ECO:0007669"/>
    <property type="project" value="UniProtKB-KW"/>
</dbReference>
<feature type="domain" description="Signal transduction histidine kinase subgroup 2 dimerisation and phosphoacceptor" evidence="4">
    <location>
        <begin position="439"/>
        <end position="507"/>
    </location>
</feature>
<evidence type="ECO:0000256" key="1">
    <source>
        <dbReference type="PROSITE-ProRule" id="PRU00339"/>
    </source>
</evidence>
<keyword evidence="5" id="KW-0808">Transferase</keyword>
<dbReference type="EMBL" id="QREG01000030">
    <property type="protein sequence ID" value="RED92460.1"/>
    <property type="molecule type" value="Genomic_DNA"/>
</dbReference>
<evidence type="ECO:0000259" key="4">
    <source>
        <dbReference type="Pfam" id="PF07568"/>
    </source>
</evidence>
<dbReference type="PANTHER" id="PTHR10098">
    <property type="entry name" value="RAPSYN-RELATED"/>
    <property type="match status" value="1"/>
</dbReference>
<dbReference type="Proteomes" id="UP000256779">
    <property type="component" value="Unassembled WGS sequence"/>
</dbReference>
<keyword evidence="3" id="KW-1133">Transmembrane helix</keyword>
<dbReference type="InterPro" id="IPR011495">
    <property type="entry name" value="Sig_transdc_His_kin_sub2_dim/P"/>
</dbReference>
<keyword evidence="3" id="KW-0812">Transmembrane</keyword>
<dbReference type="InterPro" id="IPR036890">
    <property type="entry name" value="HATPase_C_sf"/>
</dbReference>
<dbReference type="PROSITE" id="PS50005">
    <property type="entry name" value="TPR"/>
    <property type="match status" value="2"/>
</dbReference>
<sequence length="617" mass="70346">MYRQVILSVIVMLATACQEATNIKRVNPHLTQSISLLKRGDSFYYRRNYDSAIIFYRQAIHQMVPSDSINMYSNLINDIGLCYKKMGQYDSALHYYRRSEQVDLERSDTLSLAGRWRNIGNVYESLGWHTEAIALYLMASDLLRPHYSYKVGPIHIAIGNIYFDQGEYRQAITEYRKALMLAGGTSSRRKAQVYNNMGLSFLQEGMLDSSRFYLDQSLRHSLLSDSSSLGYTLNSIGELHLKQRNLDSAAHYFSLSQDVSTRQGNGALQARTFCYQAQLALQSGDTRLARDKVFEALAYAERQQAGELLLDCYEVLSDIYFRLADYQRAFGFLKHWSQLNDSLFHNGKLATERVVKEHELDQKETEANRARERAKDAVASAKRNSFLVGVMIIVFIVFLMLFAVIYRQRQRLRRVNQDLVISNEQIDALNRQNFHFTVNSLAGIIGILNSQLPHFKDEEIYDVLLAEKLRIESISILYTKLFGSDDGEHVKAAPFLVEVVENTLDAYGLGSNKRLISIPNISWDNNQAFAIGLIVNEVSLNAAKYGLSNESKFLLQVTLDRGKQALVMQDDGPGLPDSVDWYETDSFGIRLIRILCKQLKADVQVISEGGLRYEITF</sequence>